<feature type="repeat" description="TPR" evidence="7">
    <location>
        <begin position="527"/>
        <end position="560"/>
    </location>
</feature>
<gene>
    <name evidence="9" type="ORF">M407DRAFT_63985</name>
</gene>
<dbReference type="STRING" id="1051891.A0A0C3MLZ3"/>
<dbReference type="AlphaFoldDB" id="A0A0C3MLZ3"/>
<keyword evidence="1" id="KW-0132">Cell division</keyword>
<dbReference type="GO" id="GO:0051301">
    <property type="term" value="P:cell division"/>
    <property type="evidence" value="ECO:0007669"/>
    <property type="project" value="UniProtKB-KW"/>
</dbReference>
<evidence type="ECO:0000256" key="7">
    <source>
        <dbReference type="PROSITE-ProRule" id="PRU00339"/>
    </source>
</evidence>
<feature type="region of interest" description="Disordered" evidence="8">
    <location>
        <begin position="655"/>
        <end position="678"/>
    </location>
</feature>
<dbReference type="GO" id="GO:0031145">
    <property type="term" value="P:anaphase-promoting complex-dependent catabolic process"/>
    <property type="evidence" value="ECO:0007669"/>
    <property type="project" value="TreeGrafter"/>
</dbReference>
<dbReference type="HOGENOM" id="CLU_011751_4_1_1"/>
<dbReference type="Proteomes" id="UP000054248">
    <property type="component" value="Unassembled WGS sequence"/>
</dbReference>
<dbReference type="Pfam" id="PF13424">
    <property type="entry name" value="TPR_12"/>
    <property type="match status" value="1"/>
</dbReference>
<dbReference type="PANTHER" id="PTHR12558">
    <property type="entry name" value="CELL DIVISION CYCLE 16,23,27"/>
    <property type="match status" value="1"/>
</dbReference>
<proteinExistence type="predicted"/>
<dbReference type="Pfam" id="PF12895">
    <property type="entry name" value="ANAPC3"/>
    <property type="match status" value="1"/>
</dbReference>
<keyword evidence="2" id="KW-0677">Repeat</keyword>
<dbReference type="GO" id="GO:0016567">
    <property type="term" value="P:protein ubiquitination"/>
    <property type="evidence" value="ECO:0007669"/>
    <property type="project" value="TreeGrafter"/>
</dbReference>
<keyword evidence="3" id="KW-0498">Mitosis</keyword>
<name>A0A0C3MLZ3_9AGAM</name>
<dbReference type="Gene3D" id="1.25.40.10">
    <property type="entry name" value="Tetratricopeptide repeat domain"/>
    <property type="match status" value="1"/>
</dbReference>
<dbReference type="PROSITE" id="PS50005">
    <property type="entry name" value="TPR"/>
    <property type="match status" value="3"/>
</dbReference>
<protein>
    <submittedName>
        <fullName evidence="9">Uncharacterized protein</fullName>
    </submittedName>
</protein>
<evidence type="ECO:0000256" key="3">
    <source>
        <dbReference type="ARBA" id="ARBA00022776"/>
    </source>
</evidence>
<evidence type="ECO:0000256" key="1">
    <source>
        <dbReference type="ARBA" id="ARBA00022618"/>
    </source>
</evidence>
<keyword evidence="5 7" id="KW-0802">TPR repeat</keyword>
<dbReference type="EMBL" id="KN822942">
    <property type="protein sequence ID" value="KIO34707.1"/>
    <property type="molecule type" value="Genomic_DNA"/>
</dbReference>
<feature type="compositionally biased region" description="Polar residues" evidence="8">
    <location>
        <begin position="24"/>
        <end position="42"/>
    </location>
</feature>
<feature type="region of interest" description="Disordered" evidence="8">
    <location>
        <begin position="1"/>
        <end position="51"/>
    </location>
</feature>
<evidence type="ECO:0000313" key="9">
    <source>
        <dbReference type="EMBL" id="KIO34707.1"/>
    </source>
</evidence>
<keyword evidence="10" id="KW-1185">Reference proteome</keyword>
<feature type="repeat" description="TPR" evidence="7">
    <location>
        <begin position="561"/>
        <end position="594"/>
    </location>
</feature>
<keyword evidence="4" id="KW-0833">Ubl conjugation pathway</keyword>
<keyword evidence="6" id="KW-0131">Cell cycle</keyword>
<accession>A0A0C3MLZ3</accession>
<dbReference type="OrthoDB" id="10006270at2759"/>
<dbReference type="InterPro" id="IPR019734">
    <property type="entry name" value="TPR_rpt"/>
</dbReference>
<dbReference type="PANTHER" id="PTHR12558:SF9">
    <property type="entry name" value="CELL DIVISION CYCLE PROTEIN 16 HOMOLOG"/>
    <property type="match status" value="1"/>
</dbReference>
<dbReference type="SUPFAM" id="SSF48452">
    <property type="entry name" value="TPR-like"/>
    <property type="match status" value="2"/>
</dbReference>
<evidence type="ECO:0000256" key="4">
    <source>
        <dbReference type="ARBA" id="ARBA00022786"/>
    </source>
</evidence>
<reference evidence="9 10" key="1">
    <citation type="submission" date="2014-04" db="EMBL/GenBank/DDBJ databases">
        <authorList>
            <consortium name="DOE Joint Genome Institute"/>
            <person name="Kuo A."/>
            <person name="Girlanda M."/>
            <person name="Perotto S."/>
            <person name="Kohler A."/>
            <person name="Nagy L.G."/>
            <person name="Floudas D."/>
            <person name="Copeland A."/>
            <person name="Barry K.W."/>
            <person name="Cichocki N."/>
            <person name="Veneault-Fourrey C."/>
            <person name="LaButti K."/>
            <person name="Lindquist E.A."/>
            <person name="Lipzen A."/>
            <person name="Lundell T."/>
            <person name="Morin E."/>
            <person name="Murat C."/>
            <person name="Sun H."/>
            <person name="Tunlid A."/>
            <person name="Henrissat B."/>
            <person name="Grigoriev I.V."/>
            <person name="Hibbett D.S."/>
            <person name="Martin F."/>
            <person name="Nordberg H.P."/>
            <person name="Cantor M.N."/>
            <person name="Hua S.X."/>
        </authorList>
    </citation>
    <scope>NUCLEOTIDE SEQUENCE [LARGE SCALE GENOMIC DNA]</scope>
    <source>
        <strain evidence="9 10">MUT 4182</strain>
    </source>
</reference>
<dbReference type="PROSITE" id="PS50293">
    <property type="entry name" value="TPR_REGION"/>
    <property type="match status" value="1"/>
</dbReference>
<evidence type="ECO:0000256" key="8">
    <source>
        <dbReference type="SAM" id="MobiDB-lite"/>
    </source>
</evidence>
<dbReference type="SMART" id="SM00028">
    <property type="entry name" value="TPR"/>
    <property type="match status" value="6"/>
</dbReference>
<dbReference type="GO" id="GO:0005680">
    <property type="term" value="C:anaphase-promoting complex"/>
    <property type="evidence" value="ECO:0007669"/>
    <property type="project" value="TreeGrafter"/>
</dbReference>
<feature type="compositionally biased region" description="Low complexity" evidence="8">
    <location>
        <begin position="1"/>
        <end position="13"/>
    </location>
</feature>
<evidence type="ECO:0000313" key="10">
    <source>
        <dbReference type="Proteomes" id="UP000054248"/>
    </source>
</evidence>
<reference evidence="10" key="2">
    <citation type="submission" date="2015-01" db="EMBL/GenBank/DDBJ databases">
        <title>Evolutionary Origins and Diversification of the Mycorrhizal Mutualists.</title>
        <authorList>
            <consortium name="DOE Joint Genome Institute"/>
            <consortium name="Mycorrhizal Genomics Consortium"/>
            <person name="Kohler A."/>
            <person name="Kuo A."/>
            <person name="Nagy L.G."/>
            <person name="Floudas D."/>
            <person name="Copeland A."/>
            <person name="Barry K.W."/>
            <person name="Cichocki N."/>
            <person name="Veneault-Fourrey C."/>
            <person name="LaButti K."/>
            <person name="Lindquist E.A."/>
            <person name="Lipzen A."/>
            <person name="Lundell T."/>
            <person name="Morin E."/>
            <person name="Murat C."/>
            <person name="Riley R."/>
            <person name="Ohm R."/>
            <person name="Sun H."/>
            <person name="Tunlid A."/>
            <person name="Henrissat B."/>
            <person name="Grigoriev I.V."/>
            <person name="Hibbett D.S."/>
            <person name="Martin F."/>
        </authorList>
    </citation>
    <scope>NUCLEOTIDE SEQUENCE [LARGE SCALE GENOMIC DNA]</scope>
    <source>
        <strain evidence="10">MUT 4182</strain>
    </source>
</reference>
<evidence type="ECO:0000256" key="6">
    <source>
        <dbReference type="ARBA" id="ARBA00023306"/>
    </source>
</evidence>
<dbReference type="GO" id="GO:0045842">
    <property type="term" value="P:positive regulation of mitotic metaphase/anaphase transition"/>
    <property type="evidence" value="ECO:0007669"/>
    <property type="project" value="TreeGrafter"/>
</dbReference>
<evidence type="ECO:0000256" key="2">
    <source>
        <dbReference type="ARBA" id="ARBA00022737"/>
    </source>
</evidence>
<dbReference type="InterPro" id="IPR011990">
    <property type="entry name" value="TPR-like_helical_dom_sf"/>
</dbReference>
<sequence length="678" mass="76170">MSGISSQQQSLPPQSTPAVRQLRFGSTQTADGPGNDTQTQAATDLEEEELDEEDWGIVDRMRLWRHDAMMQHLHDSAVFWGDKILSWTRDPNDAFWLAQAYFLHQQYARAEQILTQPFYLPGTHREQNKGKGREQNGESYVYVSDGESEGGPVMLIDRSVSCRYLAAQCMVRSGRWADALEMLGESNPWRGTGRSGPTIPNPDGGIKVEASMCHLRGVLMTRLNRQDRAKEHFMEALALDVKCYDAFHELISGNLLGIDEEWDFVQGLQFKQQVPDDADFVRLVYTIRLKKEKHVAEMALARQRLVEEYGMGENPDVLFAFAESMYAQYRWEDAFAITARIQELVGIHPTSLPIHIACMHNLRHLHPRLFMLAHQLVDKDPDEPGSWYAVGVYYLMTRKFLDARKFFSKANLMDPRFGPAWIGFAHSYSYEGEHDHAIVAYSTAARLFPGMHLPALFLGMEYLQVNNLALAGEYFCMAQSICDTDPLLYNEQGVLAFYNERYGEAVESLEKAISLATHVQGTDAVWATTYLNLGQAYRKLGRYLDAKKAFTKVVELNPRHAQGYACLGIICHLIGDCDQAIRHYHESLAIEPLETNTIDLLNLALEVNAELPPGNLGVLGLPGGEEVWRETVSTRRPGNQGQHLVTPGRDLGLGELGGQSSMVADTSIGESSAMEMAE</sequence>
<feature type="repeat" description="TPR" evidence="7">
    <location>
        <begin position="384"/>
        <end position="417"/>
    </location>
</feature>
<feature type="compositionally biased region" description="Polar residues" evidence="8">
    <location>
        <begin position="658"/>
        <end position="670"/>
    </location>
</feature>
<evidence type="ECO:0000256" key="5">
    <source>
        <dbReference type="ARBA" id="ARBA00022803"/>
    </source>
</evidence>
<dbReference type="GO" id="GO:0005737">
    <property type="term" value="C:cytoplasm"/>
    <property type="evidence" value="ECO:0007669"/>
    <property type="project" value="TreeGrafter"/>
</dbReference>
<organism evidence="9 10">
    <name type="scientific">Tulasnella calospora MUT 4182</name>
    <dbReference type="NCBI Taxonomy" id="1051891"/>
    <lineage>
        <taxon>Eukaryota</taxon>
        <taxon>Fungi</taxon>
        <taxon>Dikarya</taxon>
        <taxon>Basidiomycota</taxon>
        <taxon>Agaricomycotina</taxon>
        <taxon>Agaricomycetes</taxon>
        <taxon>Cantharellales</taxon>
        <taxon>Tulasnellaceae</taxon>
        <taxon>Tulasnella</taxon>
    </lineage>
</organism>